<evidence type="ECO:0000313" key="1">
    <source>
        <dbReference type="EMBL" id="KAK3796828.1"/>
    </source>
</evidence>
<reference evidence="1" key="1">
    <citation type="journal article" date="2023" name="G3 (Bethesda)">
        <title>A reference genome for the long-term kleptoplast-retaining sea slug Elysia crispata morphotype clarki.</title>
        <authorList>
            <person name="Eastman K.E."/>
            <person name="Pendleton A.L."/>
            <person name="Shaikh M.A."/>
            <person name="Suttiyut T."/>
            <person name="Ogas R."/>
            <person name="Tomko P."/>
            <person name="Gavelis G."/>
            <person name="Widhalm J.R."/>
            <person name="Wisecaver J.H."/>
        </authorList>
    </citation>
    <scope>NUCLEOTIDE SEQUENCE</scope>
    <source>
        <strain evidence="1">ECLA1</strain>
    </source>
</reference>
<dbReference type="Proteomes" id="UP001283361">
    <property type="component" value="Unassembled WGS sequence"/>
</dbReference>
<dbReference type="AlphaFoldDB" id="A0AAE1E8J1"/>
<gene>
    <name evidence="1" type="ORF">RRG08_040887</name>
</gene>
<keyword evidence="2" id="KW-1185">Reference proteome</keyword>
<accession>A0AAE1E8J1</accession>
<proteinExistence type="predicted"/>
<organism evidence="1 2">
    <name type="scientific">Elysia crispata</name>
    <name type="common">lettuce slug</name>
    <dbReference type="NCBI Taxonomy" id="231223"/>
    <lineage>
        <taxon>Eukaryota</taxon>
        <taxon>Metazoa</taxon>
        <taxon>Spiralia</taxon>
        <taxon>Lophotrochozoa</taxon>
        <taxon>Mollusca</taxon>
        <taxon>Gastropoda</taxon>
        <taxon>Heterobranchia</taxon>
        <taxon>Euthyneura</taxon>
        <taxon>Panpulmonata</taxon>
        <taxon>Sacoglossa</taxon>
        <taxon>Placobranchoidea</taxon>
        <taxon>Plakobranchidae</taxon>
        <taxon>Elysia</taxon>
    </lineage>
</organism>
<comment type="caution">
    <text evidence="1">The sequence shown here is derived from an EMBL/GenBank/DDBJ whole genome shotgun (WGS) entry which is preliminary data.</text>
</comment>
<sequence>MRWAYKKSQGLFNNSFRPEPDLCGSGTDSRLSFHDLCVLDIEQFVQRYNMRDEENRAVHPPGHSLSRKPEPAAVTMEPINDHRGHVILPQWKTVCGLASDVKRTGGAIIRESRLQGSLAT</sequence>
<dbReference type="EMBL" id="JAWDGP010000840">
    <property type="protein sequence ID" value="KAK3796828.1"/>
    <property type="molecule type" value="Genomic_DNA"/>
</dbReference>
<evidence type="ECO:0000313" key="2">
    <source>
        <dbReference type="Proteomes" id="UP001283361"/>
    </source>
</evidence>
<protein>
    <submittedName>
        <fullName evidence="1">Uncharacterized protein</fullName>
    </submittedName>
</protein>
<name>A0AAE1E8J1_9GAST</name>